<evidence type="ECO:0000256" key="7">
    <source>
        <dbReference type="SAM" id="Phobius"/>
    </source>
</evidence>
<dbReference type="PANTHER" id="PTHR43394:SF1">
    <property type="entry name" value="ATP-BINDING CASSETTE SUB-FAMILY B MEMBER 10, MITOCHONDRIAL"/>
    <property type="match status" value="1"/>
</dbReference>
<dbReference type="Pfam" id="PF00005">
    <property type="entry name" value="ABC_tran"/>
    <property type="match status" value="1"/>
</dbReference>
<dbReference type="NCBIfam" id="TIGR01842">
    <property type="entry name" value="type_I_sec_PrtD"/>
    <property type="match status" value="1"/>
</dbReference>
<name>A0A3S3YGT0_9RHOB</name>
<organism evidence="10 11">
    <name type="scientific">Falsigemmobacter intermedius</name>
    <dbReference type="NCBI Taxonomy" id="1553448"/>
    <lineage>
        <taxon>Bacteria</taxon>
        <taxon>Pseudomonadati</taxon>
        <taxon>Pseudomonadota</taxon>
        <taxon>Alphaproteobacteria</taxon>
        <taxon>Rhodobacterales</taxon>
        <taxon>Paracoccaceae</taxon>
        <taxon>Falsigemmobacter</taxon>
    </lineage>
</organism>
<dbReference type="EMBL" id="SBLC01000005">
    <property type="protein sequence ID" value="RWY43231.1"/>
    <property type="molecule type" value="Genomic_DNA"/>
</dbReference>
<comment type="caution">
    <text evidence="10">The sequence shown here is derived from an EMBL/GenBank/DDBJ whole genome shotgun (WGS) entry which is preliminary data.</text>
</comment>
<dbReference type="SUPFAM" id="SSF52540">
    <property type="entry name" value="P-loop containing nucleoside triphosphate hydrolases"/>
    <property type="match status" value="1"/>
</dbReference>
<dbReference type="PROSITE" id="PS50893">
    <property type="entry name" value="ABC_TRANSPORTER_2"/>
    <property type="match status" value="1"/>
</dbReference>
<feature type="transmembrane region" description="Helical" evidence="7">
    <location>
        <begin position="59"/>
        <end position="78"/>
    </location>
</feature>
<feature type="transmembrane region" description="Helical" evidence="7">
    <location>
        <begin position="258"/>
        <end position="284"/>
    </location>
</feature>
<dbReference type="InterPro" id="IPR017871">
    <property type="entry name" value="ABC_transporter-like_CS"/>
</dbReference>
<evidence type="ECO:0000313" key="10">
    <source>
        <dbReference type="EMBL" id="RWY43231.1"/>
    </source>
</evidence>
<dbReference type="PANTHER" id="PTHR43394">
    <property type="entry name" value="ATP-DEPENDENT PERMEASE MDL1, MITOCHONDRIAL"/>
    <property type="match status" value="1"/>
</dbReference>
<dbReference type="InterPro" id="IPR003593">
    <property type="entry name" value="AAA+_ATPase"/>
</dbReference>
<evidence type="ECO:0000259" key="8">
    <source>
        <dbReference type="PROSITE" id="PS50893"/>
    </source>
</evidence>
<dbReference type="GO" id="GO:0015421">
    <property type="term" value="F:ABC-type oligopeptide transporter activity"/>
    <property type="evidence" value="ECO:0007669"/>
    <property type="project" value="TreeGrafter"/>
</dbReference>
<dbReference type="OrthoDB" id="9808328at2"/>
<dbReference type="InterPro" id="IPR027417">
    <property type="entry name" value="P-loop_NTPase"/>
</dbReference>
<keyword evidence="4" id="KW-0067">ATP-binding</keyword>
<reference evidence="10 11" key="1">
    <citation type="journal article" date="2015" name="Int. J. Syst. Evol. Microbiol.">
        <title>Gemmobacter intermedius sp. nov., isolated from a white stork (Ciconia ciconia).</title>
        <authorList>
            <person name="Kampfer P."/>
            <person name="Jerzak L."/>
            <person name="Wilharm G."/>
            <person name="Golke J."/>
            <person name="Busse H.J."/>
            <person name="Glaeser S.P."/>
        </authorList>
    </citation>
    <scope>NUCLEOTIDE SEQUENCE [LARGE SCALE GENOMIC DNA]</scope>
    <source>
        <strain evidence="10 11">119/4</strain>
    </source>
</reference>
<dbReference type="GO" id="GO:0030256">
    <property type="term" value="C:type I protein secretion system complex"/>
    <property type="evidence" value="ECO:0007669"/>
    <property type="project" value="InterPro"/>
</dbReference>
<keyword evidence="3" id="KW-0547">Nucleotide-binding</keyword>
<sequence length="577" mass="61229">MKMAQTGMGPAELRAALRDRRGLFVTVFFFTAMVNLLMLAAPVYMLQVYDRVLGSQSEATLIALSGLMTFLFMAMGLLDHLRGRIAARIGAVFQDRLDGRVFLAAARLSVQFPDDPLAQSARRDLEAVQRLLISPGFMALFDLPWAAVFLTLLFIFHPLCGAFALAGGGALILITLLNERMSRGPLRLLTETARQEEDLAAQYHREAATLRALGMQGNALRRWGAARRARTAAALQASDTGGGFGALSRTLRLLLQSLMLGLGAFLVLRGELTAGAMIAASILLGRALAPVEAVIAQWGLITHAREGYARLAQLLTRVPAAPPRMDLPRPRAHLTVENLTLAPPGSPANVLRGLSFDLRPGQALGVIGPSGAGQSSLARALSGHWRAGAGRVCLDAVPLEQFDSENLGRLIGCLPQRVALFEGTIADNIARLDPTAEPAAILRAARRAGAHEMILQLPDGYETRLSASGAPLSGGQIQRIGLARALYGDPVLLVLDEPNSNLDAEGSGALNQAVRSVKAAGGAVLIMAHRPAAIQECDLLLVLEGGLSTAFGPRDQVLRAQVRNHSEIRAAASGAAS</sequence>
<feature type="transmembrane region" description="Helical" evidence="7">
    <location>
        <begin position="21"/>
        <end position="47"/>
    </location>
</feature>
<feature type="domain" description="ABC transmembrane type-1" evidence="9">
    <location>
        <begin position="25"/>
        <end position="303"/>
    </location>
</feature>
<feature type="domain" description="ABC transporter" evidence="8">
    <location>
        <begin position="334"/>
        <end position="570"/>
    </location>
</feature>
<evidence type="ECO:0000256" key="1">
    <source>
        <dbReference type="ARBA" id="ARBA00004651"/>
    </source>
</evidence>
<evidence type="ECO:0000256" key="5">
    <source>
        <dbReference type="ARBA" id="ARBA00022989"/>
    </source>
</evidence>
<dbReference type="GO" id="GO:0030253">
    <property type="term" value="P:protein secretion by the type I secretion system"/>
    <property type="evidence" value="ECO:0007669"/>
    <property type="project" value="InterPro"/>
</dbReference>
<evidence type="ECO:0000256" key="4">
    <source>
        <dbReference type="ARBA" id="ARBA00022840"/>
    </source>
</evidence>
<comment type="subcellular location">
    <subcellularLocation>
        <location evidence="1">Cell membrane</location>
        <topology evidence="1">Multi-pass membrane protein</topology>
    </subcellularLocation>
</comment>
<keyword evidence="2 7" id="KW-0812">Transmembrane</keyword>
<dbReference type="SUPFAM" id="SSF90123">
    <property type="entry name" value="ABC transporter transmembrane region"/>
    <property type="match status" value="1"/>
</dbReference>
<accession>A0A3S3YGT0</accession>
<dbReference type="SMART" id="SM00382">
    <property type="entry name" value="AAA"/>
    <property type="match status" value="1"/>
</dbReference>
<gene>
    <name evidence="10" type="ORF">EP867_04775</name>
</gene>
<evidence type="ECO:0000256" key="2">
    <source>
        <dbReference type="ARBA" id="ARBA00022692"/>
    </source>
</evidence>
<dbReference type="GO" id="GO:0005886">
    <property type="term" value="C:plasma membrane"/>
    <property type="evidence" value="ECO:0007669"/>
    <property type="project" value="UniProtKB-SubCell"/>
</dbReference>
<dbReference type="AlphaFoldDB" id="A0A3S3YGT0"/>
<dbReference type="InterPro" id="IPR011527">
    <property type="entry name" value="ABC1_TM_dom"/>
</dbReference>
<evidence type="ECO:0000256" key="3">
    <source>
        <dbReference type="ARBA" id="ARBA00022741"/>
    </source>
</evidence>
<feature type="transmembrane region" description="Helical" evidence="7">
    <location>
        <begin position="162"/>
        <end position="178"/>
    </location>
</feature>
<dbReference type="Gene3D" id="3.40.50.300">
    <property type="entry name" value="P-loop containing nucleotide triphosphate hydrolases"/>
    <property type="match status" value="1"/>
</dbReference>
<keyword evidence="11" id="KW-1185">Reference proteome</keyword>
<dbReference type="RefSeq" id="WP_128487066.1">
    <property type="nucleotide sequence ID" value="NZ_JBHLXB010000008.1"/>
</dbReference>
<dbReference type="InterPro" id="IPR036640">
    <property type="entry name" value="ABC1_TM_sf"/>
</dbReference>
<dbReference type="InterPro" id="IPR010128">
    <property type="entry name" value="ATPase_T1SS_PrtD-like"/>
</dbReference>
<dbReference type="PROSITE" id="PS50929">
    <property type="entry name" value="ABC_TM1F"/>
    <property type="match status" value="1"/>
</dbReference>
<evidence type="ECO:0000313" key="11">
    <source>
        <dbReference type="Proteomes" id="UP000287168"/>
    </source>
</evidence>
<keyword evidence="5 7" id="KW-1133">Transmembrane helix</keyword>
<dbReference type="Gene3D" id="1.20.1560.10">
    <property type="entry name" value="ABC transporter type 1, transmembrane domain"/>
    <property type="match status" value="1"/>
</dbReference>
<dbReference type="Pfam" id="PF00664">
    <property type="entry name" value="ABC_membrane"/>
    <property type="match status" value="1"/>
</dbReference>
<evidence type="ECO:0000259" key="9">
    <source>
        <dbReference type="PROSITE" id="PS50929"/>
    </source>
</evidence>
<dbReference type="GO" id="GO:0005524">
    <property type="term" value="F:ATP binding"/>
    <property type="evidence" value="ECO:0007669"/>
    <property type="project" value="UniProtKB-KW"/>
</dbReference>
<protein>
    <submittedName>
        <fullName evidence="10">Type I secretion system permease/ATPase</fullName>
    </submittedName>
</protein>
<dbReference type="GO" id="GO:0016887">
    <property type="term" value="F:ATP hydrolysis activity"/>
    <property type="evidence" value="ECO:0007669"/>
    <property type="project" value="InterPro"/>
</dbReference>
<feature type="transmembrane region" description="Helical" evidence="7">
    <location>
        <begin position="131"/>
        <end position="156"/>
    </location>
</feature>
<dbReference type="Proteomes" id="UP000287168">
    <property type="component" value="Unassembled WGS sequence"/>
</dbReference>
<dbReference type="InterPro" id="IPR039421">
    <property type="entry name" value="Type_1_exporter"/>
</dbReference>
<evidence type="ECO:0000256" key="6">
    <source>
        <dbReference type="ARBA" id="ARBA00023136"/>
    </source>
</evidence>
<keyword evidence="6 7" id="KW-0472">Membrane</keyword>
<dbReference type="PROSITE" id="PS00211">
    <property type="entry name" value="ABC_TRANSPORTER_1"/>
    <property type="match status" value="1"/>
</dbReference>
<proteinExistence type="predicted"/>
<dbReference type="InterPro" id="IPR003439">
    <property type="entry name" value="ABC_transporter-like_ATP-bd"/>
</dbReference>